<proteinExistence type="predicted"/>
<evidence type="ECO:0008006" key="4">
    <source>
        <dbReference type="Google" id="ProtNLM"/>
    </source>
</evidence>
<reference evidence="2" key="1">
    <citation type="submission" date="2022-05" db="EMBL/GenBank/DDBJ databases">
        <title>The Musa troglodytarum L. genome provides insights into the mechanism of non-climacteric behaviour and enrichment of carotenoids.</title>
        <authorList>
            <person name="Wang J."/>
        </authorList>
    </citation>
    <scope>NUCLEOTIDE SEQUENCE</scope>
    <source>
        <tissue evidence="2">Leaf</tissue>
    </source>
</reference>
<dbReference type="AlphaFoldDB" id="A0A9E7KR20"/>
<accession>A0A9E7KR20</accession>
<feature type="signal peptide" evidence="1">
    <location>
        <begin position="1"/>
        <end position="16"/>
    </location>
</feature>
<keyword evidence="1" id="KW-0732">Signal</keyword>
<evidence type="ECO:0000313" key="2">
    <source>
        <dbReference type="EMBL" id="URE28552.1"/>
    </source>
</evidence>
<evidence type="ECO:0000313" key="3">
    <source>
        <dbReference type="Proteomes" id="UP001055439"/>
    </source>
</evidence>
<protein>
    <recommendedName>
        <fullName evidence="4">Secreted protein</fullName>
    </recommendedName>
</protein>
<keyword evidence="3" id="KW-1185">Reference proteome</keyword>
<sequence>MPCLPMQLCGLLLVEAYMISQPCVQKMRGMVIWRGLPWVYYYDVYTNCHGIPDQQSSNPTCW</sequence>
<name>A0A9E7KR20_9LILI</name>
<evidence type="ECO:0000256" key="1">
    <source>
        <dbReference type="SAM" id="SignalP"/>
    </source>
</evidence>
<feature type="chain" id="PRO_5038725102" description="Secreted protein" evidence="1">
    <location>
        <begin position="17"/>
        <end position="62"/>
    </location>
</feature>
<organism evidence="2 3">
    <name type="scientific">Musa troglodytarum</name>
    <name type="common">fe'i banana</name>
    <dbReference type="NCBI Taxonomy" id="320322"/>
    <lineage>
        <taxon>Eukaryota</taxon>
        <taxon>Viridiplantae</taxon>
        <taxon>Streptophyta</taxon>
        <taxon>Embryophyta</taxon>
        <taxon>Tracheophyta</taxon>
        <taxon>Spermatophyta</taxon>
        <taxon>Magnoliopsida</taxon>
        <taxon>Liliopsida</taxon>
        <taxon>Zingiberales</taxon>
        <taxon>Musaceae</taxon>
        <taxon>Musa</taxon>
    </lineage>
</organism>
<dbReference type="EMBL" id="CP097510">
    <property type="protein sequence ID" value="URE28552.1"/>
    <property type="molecule type" value="Genomic_DNA"/>
</dbReference>
<dbReference type="Proteomes" id="UP001055439">
    <property type="component" value="Chromosome 8"/>
</dbReference>
<gene>
    <name evidence="2" type="ORF">MUK42_35053</name>
</gene>